<organism evidence="1 2">
    <name type="scientific">Paramecium bursaria Chlorella virus NY2A</name>
    <name type="common">PBCV-NY2A</name>
    <dbReference type="NCBI Taxonomy" id="46021"/>
    <lineage>
        <taxon>Viruses</taxon>
        <taxon>Varidnaviria</taxon>
        <taxon>Bamfordvirae</taxon>
        <taxon>Nucleocytoviricota</taxon>
        <taxon>Megaviricetes</taxon>
        <taxon>Algavirales</taxon>
        <taxon>Phycodnaviridae</taxon>
        <taxon>Chlorovirus</taxon>
        <taxon>Chlorovirus americanus</taxon>
    </lineage>
</organism>
<organismHost>
    <name type="scientific">Chlorella</name>
    <dbReference type="NCBI Taxonomy" id="3071"/>
</organismHost>
<proteinExistence type="predicted"/>
<dbReference type="RefSeq" id="YP_001497667.1">
    <property type="nucleotide sequence ID" value="NC_009898.1"/>
</dbReference>
<evidence type="ECO:0000313" key="2">
    <source>
        <dbReference type="Proteomes" id="UP000202419"/>
    </source>
</evidence>
<dbReference type="GeneID" id="5659484"/>
<sequence length="78" mass="9536">MKIDRERTSFTVINSIEIFDKKIHKIIGGNKITIVWFGYFSSRSYSSRIHRIHRIEYFIHNRIQGDFPEPWMTLMFER</sequence>
<dbReference type="EMBL" id="DQ491002">
    <property type="protein sequence ID" value="ABT14870.1"/>
    <property type="molecule type" value="Genomic_DNA"/>
</dbReference>
<dbReference type="Proteomes" id="UP000202419">
    <property type="component" value="Segment"/>
</dbReference>
<dbReference type="KEGG" id="vg:5659484"/>
<protein>
    <submittedName>
        <fullName evidence="1">Uncharacterized protein b471R</fullName>
    </submittedName>
</protein>
<accession>A7IWZ6</accession>
<gene>
    <name evidence="1" type="primary">b471R</name>
    <name evidence="1" type="ORF">NY2A_b471R</name>
</gene>
<keyword evidence="2" id="KW-1185">Reference proteome</keyword>
<evidence type="ECO:0000313" key="1">
    <source>
        <dbReference type="EMBL" id="ABT14870.1"/>
    </source>
</evidence>
<name>A7IWZ6_PBCVN</name>
<reference evidence="1 2" key="1">
    <citation type="journal article" date="2007" name="Virology">
        <title>Sequence and annotation of the 369-kb NY-2A and the 345-kb AR158 viruses that infect Chlorella NC64A.</title>
        <authorList>
            <person name="Fitzgerald L.A."/>
            <person name="Graves M.V."/>
            <person name="Li X."/>
            <person name="Feldblyum T."/>
            <person name="Nierman W.C."/>
            <person name="Van Etten J.L."/>
        </authorList>
    </citation>
    <scope>NUCLEOTIDE SEQUENCE [LARGE SCALE GENOMIC DNA]</scope>
    <source>
        <strain evidence="1 2">NY-2A</strain>
    </source>
</reference>